<dbReference type="Gene3D" id="3.40.630.30">
    <property type="match status" value="1"/>
</dbReference>
<keyword evidence="1" id="KW-0808">Transferase</keyword>
<dbReference type="EMBL" id="LWLV01001383">
    <property type="protein sequence ID" value="OTA40654.1"/>
    <property type="molecule type" value="Genomic_DNA"/>
</dbReference>
<name>A0A1Y2T4J4_SYMTR</name>
<evidence type="ECO:0000256" key="1">
    <source>
        <dbReference type="ARBA" id="ARBA00022679"/>
    </source>
</evidence>
<dbReference type="SUPFAM" id="SSF55729">
    <property type="entry name" value="Acyl-CoA N-acyltransferases (Nat)"/>
    <property type="match status" value="1"/>
</dbReference>
<dbReference type="Pfam" id="PF00583">
    <property type="entry name" value="Acetyltransf_1"/>
    <property type="match status" value="1"/>
</dbReference>
<dbReference type="AlphaFoldDB" id="A0A1Y2T4J4"/>
<comment type="caution">
    <text evidence="4">The sequence shown here is derived from an EMBL/GenBank/DDBJ whole genome shotgun (WGS) entry which is preliminary data.</text>
</comment>
<dbReference type="InterPro" id="IPR050680">
    <property type="entry name" value="YpeA/RimI_acetyltransf"/>
</dbReference>
<dbReference type="CDD" id="cd04301">
    <property type="entry name" value="NAT_SF"/>
    <property type="match status" value="1"/>
</dbReference>
<dbReference type="PROSITE" id="PS51186">
    <property type="entry name" value="GNAT"/>
    <property type="match status" value="1"/>
</dbReference>
<evidence type="ECO:0000313" key="4">
    <source>
        <dbReference type="EMBL" id="OTA40654.1"/>
    </source>
</evidence>
<evidence type="ECO:0000256" key="2">
    <source>
        <dbReference type="ARBA" id="ARBA00023315"/>
    </source>
</evidence>
<dbReference type="InterPro" id="IPR016181">
    <property type="entry name" value="Acyl_CoA_acyltransferase"/>
</dbReference>
<dbReference type="InterPro" id="IPR000182">
    <property type="entry name" value="GNAT_dom"/>
</dbReference>
<dbReference type="PANTHER" id="PTHR43420">
    <property type="entry name" value="ACETYLTRANSFERASE"/>
    <property type="match status" value="1"/>
</dbReference>
<reference evidence="5" key="1">
    <citation type="submission" date="2016-04" db="EMBL/GenBank/DDBJ databases">
        <authorList>
            <person name="Antunes L.P."/>
            <person name="Martins L.F."/>
            <person name="Pereira R.V."/>
            <person name="Thomas A.M."/>
            <person name="Barbosa D."/>
            <person name="Nascimento L."/>
            <person name="Silva G.M."/>
            <person name="Condomitti G.W."/>
            <person name="Digiampietri L.A."/>
            <person name="Lombardi K.C."/>
            <person name="Ramos P.L."/>
            <person name="Quaggio R.B."/>
            <person name="Oliveira J.C."/>
            <person name="Pascon R.C."/>
            <person name="Cruz J.B."/>
            <person name="Silva A.M."/>
            <person name="Setubal J.C."/>
        </authorList>
    </citation>
    <scope>NUCLEOTIDE SEQUENCE [LARGE SCALE GENOMIC DNA]</scope>
</reference>
<protein>
    <recommendedName>
        <fullName evidence="3">N-acetyltransferase domain-containing protein</fullName>
    </recommendedName>
</protein>
<feature type="domain" description="N-acetyltransferase" evidence="3">
    <location>
        <begin position="15"/>
        <end position="168"/>
    </location>
</feature>
<sequence>MWEPSAGKDRQAADVRIRPFDYATDAAAILSFMPELYELNFPGFVVDVEFMARRRNQLRAAARDPSQMVLVAEDPLGLCGFIWLVVEQDYRHRRRGEVSAIYVHPRMRGRGVGRRLMEAGEEYLRSSGCHSVMLMVTAANQVALGLYESLGYEITRHQMEKRLPRGGR</sequence>
<proteinExistence type="predicted"/>
<dbReference type="Proteomes" id="UP000194267">
    <property type="component" value="Unassembled WGS sequence"/>
</dbReference>
<evidence type="ECO:0000313" key="5">
    <source>
        <dbReference type="Proteomes" id="UP000194267"/>
    </source>
</evidence>
<dbReference type="GO" id="GO:0016747">
    <property type="term" value="F:acyltransferase activity, transferring groups other than amino-acyl groups"/>
    <property type="evidence" value="ECO:0007669"/>
    <property type="project" value="InterPro"/>
</dbReference>
<keyword evidence="2" id="KW-0012">Acyltransferase</keyword>
<organism evidence="4 5">
    <name type="scientific">Symbiobacterium thermophilum</name>
    <dbReference type="NCBI Taxonomy" id="2734"/>
    <lineage>
        <taxon>Bacteria</taxon>
        <taxon>Bacillati</taxon>
        <taxon>Bacillota</taxon>
        <taxon>Clostridia</taxon>
        <taxon>Eubacteriales</taxon>
        <taxon>Symbiobacteriaceae</taxon>
        <taxon>Symbiobacterium</taxon>
    </lineage>
</organism>
<evidence type="ECO:0000259" key="3">
    <source>
        <dbReference type="PROSITE" id="PS51186"/>
    </source>
</evidence>
<accession>A0A1Y2T4J4</accession>
<gene>
    <name evidence="4" type="ORF">A6D92_14755</name>
</gene>